<keyword evidence="11" id="KW-0408">Iron</keyword>
<dbReference type="InterPro" id="IPR001433">
    <property type="entry name" value="OxRdtase_FAD/NAD-bd"/>
</dbReference>
<evidence type="ECO:0000256" key="7">
    <source>
        <dbReference type="ARBA" id="ARBA00023014"/>
    </source>
</evidence>
<dbReference type="CDD" id="cd19753">
    <property type="entry name" value="Mb-like_oxidoreductase"/>
    <property type="match status" value="1"/>
</dbReference>
<evidence type="ECO:0000256" key="1">
    <source>
        <dbReference type="ARBA" id="ARBA00001970"/>
    </source>
</evidence>
<evidence type="ECO:0000256" key="3">
    <source>
        <dbReference type="ARBA" id="ARBA00006401"/>
    </source>
</evidence>
<protein>
    <recommendedName>
        <fullName evidence="4">nitric oxide dioxygenase</fullName>
        <ecNumber evidence="4">1.14.12.17</ecNumber>
    </recommendedName>
</protein>
<evidence type="ECO:0000256" key="11">
    <source>
        <dbReference type="RuleBase" id="RU000356"/>
    </source>
</evidence>
<name>A0A2T0Q4K6_9ACTN</name>
<keyword evidence="7" id="KW-0411">Iron-sulfur</keyword>
<comment type="catalytic activity">
    <reaction evidence="10">
        <text>2 nitric oxide + NADPH + 2 O2 = 2 nitrate + NADP(+) + H(+)</text>
        <dbReference type="Rhea" id="RHEA:19465"/>
        <dbReference type="ChEBI" id="CHEBI:15378"/>
        <dbReference type="ChEBI" id="CHEBI:15379"/>
        <dbReference type="ChEBI" id="CHEBI:16480"/>
        <dbReference type="ChEBI" id="CHEBI:17632"/>
        <dbReference type="ChEBI" id="CHEBI:57783"/>
        <dbReference type="ChEBI" id="CHEBI:58349"/>
        <dbReference type="EC" id="1.14.12.17"/>
    </reaction>
</comment>
<dbReference type="SUPFAM" id="SSF46458">
    <property type="entry name" value="Globin-like"/>
    <property type="match status" value="1"/>
</dbReference>
<comment type="catalytic activity">
    <reaction evidence="9">
        <text>2 nitric oxide + NADH + 2 O2 = 2 nitrate + NAD(+) + H(+)</text>
        <dbReference type="Rhea" id="RHEA:19469"/>
        <dbReference type="ChEBI" id="CHEBI:15378"/>
        <dbReference type="ChEBI" id="CHEBI:15379"/>
        <dbReference type="ChEBI" id="CHEBI:16480"/>
        <dbReference type="ChEBI" id="CHEBI:17632"/>
        <dbReference type="ChEBI" id="CHEBI:57540"/>
        <dbReference type="ChEBI" id="CHEBI:57945"/>
        <dbReference type="EC" id="1.14.12.17"/>
    </reaction>
</comment>
<dbReference type="OrthoDB" id="3213438at2"/>
<comment type="cofactor">
    <cofactor evidence="1">
        <name>heme b</name>
        <dbReference type="ChEBI" id="CHEBI:60344"/>
    </cofactor>
</comment>
<evidence type="ECO:0000256" key="2">
    <source>
        <dbReference type="ARBA" id="ARBA00001974"/>
    </source>
</evidence>
<dbReference type="InterPro" id="IPR017938">
    <property type="entry name" value="Riboflavin_synthase-like_b-brl"/>
</dbReference>
<keyword evidence="11" id="KW-0813">Transport</keyword>
<dbReference type="InterPro" id="IPR050415">
    <property type="entry name" value="MRET"/>
</dbReference>
<feature type="region of interest" description="Disordered" evidence="12">
    <location>
        <begin position="369"/>
        <end position="419"/>
    </location>
</feature>
<dbReference type="Gene3D" id="2.40.30.10">
    <property type="entry name" value="Translation factors"/>
    <property type="match status" value="1"/>
</dbReference>
<keyword evidence="5" id="KW-0001">2Fe-2S</keyword>
<evidence type="ECO:0000256" key="4">
    <source>
        <dbReference type="ARBA" id="ARBA00012229"/>
    </source>
</evidence>
<dbReference type="EMBL" id="PVZC01000004">
    <property type="protein sequence ID" value="PRX98745.1"/>
    <property type="molecule type" value="Genomic_DNA"/>
</dbReference>
<keyword evidence="11" id="KW-0479">Metal-binding</keyword>
<sequence length="435" mass="46446">MSIDTRALEESHAHIERVKGRAIRYFYGRLFAEEPGLRALFPAAMGEQHDRLFEAVRAVARLAGDPDAAEELFGRLGRAHRRYGVTAAHYAAFGRAFAATLRVELGADWTPELAAAWRAGYERAAGLMRAAAAEAAGSEPPWWHAEVLAHERRAHDLAVLTLRPHGVLRHRPGQHLTVQHPRWPRIWRRYSLAGAPRADGTVELHVRRVPGGWVSGALVAHTRPGDRLVLGPAEGSMLLDEDSARPLLCVAGGTGLAPVKALAEQAAALARPRRVVLVHAVRDRAGLYDMAALRELRRACPAVRLVPAPGDGPGLPAGREAALRRALAGLDGLAEYDACVSGPPALVRLALEALREAGVPEDRIGHELDAHGGAHAAPPAAAGSGPAPEPEEPRGPRLLGLAARPPQRAAEEGPAAEDDTAVLQLAEAVRHEAVH</sequence>
<dbReference type="InterPro" id="IPR009050">
    <property type="entry name" value="Globin-like_sf"/>
</dbReference>
<feature type="domain" description="FAD-binding FR-type" evidence="14">
    <location>
        <begin position="140"/>
        <end position="240"/>
    </location>
</feature>
<feature type="compositionally biased region" description="Low complexity" evidence="12">
    <location>
        <begin position="373"/>
        <end position="386"/>
    </location>
</feature>
<evidence type="ECO:0000256" key="12">
    <source>
        <dbReference type="SAM" id="MobiDB-lite"/>
    </source>
</evidence>
<dbReference type="Pfam" id="PF00175">
    <property type="entry name" value="NAD_binding_1"/>
    <property type="match status" value="1"/>
</dbReference>
<reference evidence="15 16" key="1">
    <citation type="submission" date="2018-03" db="EMBL/GenBank/DDBJ databases">
        <title>Genomic Encyclopedia of Archaeal and Bacterial Type Strains, Phase II (KMG-II): from individual species to whole genera.</title>
        <authorList>
            <person name="Goeker M."/>
        </authorList>
    </citation>
    <scope>NUCLEOTIDE SEQUENCE [LARGE SCALE GENOMIC DNA]</scope>
    <source>
        <strain evidence="15 16">DSM 45601</strain>
    </source>
</reference>
<keyword evidence="11" id="KW-0349">Heme</keyword>
<dbReference type="GO" id="GO:0019825">
    <property type="term" value="F:oxygen binding"/>
    <property type="evidence" value="ECO:0007669"/>
    <property type="project" value="InterPro"/>
</dbReference>
<dbReference type="PANTHER" id="PTHR47354">
    <property type="entry name" value="NADH OXIDOREDUCTASE HCR"/>
    <property type="match status" value="1"/>
</dbReference>
<evidence type="ECO:0000259" key="13">
    <source>
        <dbReference type="PROSITE" id="PS01033"/>
    </source>
</evidence>
<accession>A0A2T0Q4K6</accession>
<dbReference type="GO" id="GO:0020037">
    <property type="term" value="F:heme binding"/>
    <property type="evidence" value="ECO:0007669"/>
    <property type="project" value="InterPro"/>
</dbReference>
<dbReference type="PANTHER" id="PTHR47354:SF5">
    <property type="entry name" value="PROTEIN RFBI"/>
    <property type="match status" value="1"/>
</dbReference>
<evidence type="ECO:0000313" key="15">
    <source>
        <dbReference type="EMBL" id="PRX98745.1"/>
    </source>
</evidence>
<dbReference type="Proteomes" id="UP000237846">
    <property type="component" value="Unassembled WGS sequence"/>
</dbReference>
<dbReference type="Pfam" id="PF00042">
    <property type="entry name" value="Globin"/>
    <property type="match status" value="1"/>
</dbReference>
<dbReference type="InterPro" id="IPR000971">
    <property type="entry name" value="Globin"/>
</dbReference>
<dbReference type="PROSITE" id="PS01033">
    <property type="entry name" value="GLOBIN"/>
    <property type="match status" value="1"/>
</dbReference>
<dbReference type="Pfam" id="PF00970">
    <property type="entry name" value="FAD_binding_6"/>
    <property type="match status" value="1"/>
</dbReference>
<dbReference type="InterPro" id="IPR039261">
    <property type="entry name" value="FNR_nucleotide-bd"/>
</dbReference>
<dbReference type="Gene3D" id="3.40.50.80">
    <property type="entry name" value="Nucleotide-binding domain of ferredoxin-NADP reductase (FNR) module"/>
    <property type="match status" value="1"/>
</dbReference>
<evidence type="ECO:0000256" key="5">
    <source>
        <dbReference type="ARBA" id="ARBA00022714"/>
    </source>
</evidence>
<evidence type="ECO:0000256" key="9">
    <source>
        <dbReference type="ARBA" id="ARBA00048649"/>
    </source>
</evidence>
<organism evidence="15 16">
    <name type="scientific">Allonocardiopsis opalescens</name>
    <dbReference type="NCBI Taxonomy" id="1144618"/>
    <lineage>
        <taxon>Bacteria</taxon>
        <taxon>Bacillati</taxon>
        <taxon>Actinomycetota</taxon>
        <taxon>Actinomycetes</taxon>
        <taxon>Streptosporangiales</taxon>
        <taxon>Allonocardiopsis</taxon>
    </lineage>
</organism>
<evidence type="ECO:0000256" key="6">
    <source>
        <dbReference type="ARBA" id="ARBA00022857"/>
    </source>
</evidence>
<keyword evidence="6" id="KW-0521">NADP</keyword>
<dbReference type="GO" id="GO:0005344">
    <property type="term" value="F:oxygen carrier activity"/>
    <property type="evidence" value="ECO:0007669"/>
    <property type="project" value="UniProtKB-KW"/>
</dbReference>
<comment type="similarity">
    <text evidence="3">In the C-terminal section; belongs to the flavoprotein pyridine nucleotide cytochrome reductase family.</text>
</comment>
<dbReference type="InterPro" id="IPR017927">
    <property type="entry name" value="FAD-bd_FR_type"/>
</dbReference>
<dbReference type="GO" id="GO:0051537">
    <property type="term" value="F:2 iron, 2 sulfur cluster binding"/>
    <property type="evidence" value="ECO:0007669"/>
    <property type="project" value="UniProtKB-KW"/>
</dbReference>
<keyword evidence="8" id="KW-0520">NAD</keyword>
<dbReference type="InterPro" id="IPR012292">
    <property type="entry name" value="Globin/Proto"/>
</dbReference>
<dbReference type="RefSeq" id="WP_106246170.1">
    <property type="nucleotide sequence ID" value="NZ_PVZC01000004.1"/>
</dbReference>
<dbReference type="AlphaFoldDB" id="A0A2T0Q4K6"/>
<dbReference type="SUPFAM" id="SSF63380">
    <property type="entry name" value="Riboflavin synthase domain-like"/>
    <property type="match status" value="1"/>
</dbReference>
<gene>
    <name evidence="15" type="ORF">CLV72_104324</name>
</gene>
<evidence type="ECO:0000256" key="8">
    <source>
        <dbReference type="ARBA" id="ARBA00023027"/>
    </source>
</evidence>
<evidence type="ECO:0000256" key="10">
    <source>
        <dbReference type="ARBA" id="ARBA00049433"/>
    </source>
</evidence>
<dbReference type="Gene3D" id="1.10.490.10">
    <property type="entry name" value="Globins"/>
    <property type="match status" value="1"/>
</dbReference>
<comment type="similarity">
    <text evidence="11">Belongs to the globin family.</text>
</comment>
<keyword evidence="11" id="KW-0561">Oxygen transport</keyword>
<evidence type="ECO:0000259" key="14">
    <source>
        <dbReference type="PROSITE" id="PS51384"/>
    </source>
</evidence>
<comment type="caution">
    <text evidence="15">The sequence shown here is derived from an EMBL/GenBank/DDBJ whole genome shotgun (WGS) entry which is preliminary data.</text>
</comment>
<dbReference type="InterPro" id="IPR008333">
    <property type="entry name" value="Cbr1-like_FAD-bd_dom"/>
</dbReference>
<proteinExistence type="inferred from homology"/>
<keyword evidence="16" id="KW-1185">Reference proteome</keyword>
<dbReference type="SUPFAM" id="SSF52343">
    <property type="entry name" value="Ferredoxin reductase-like, C-terminal NADP-linked domain"/>
    <property type="match status" value="1"/>
</dbReference>
<feature type="domain" description="Globin" evidence="13">
    <location>
        <begin position="1"/>
        <end position="133"/>
    </location>
</feature>
<dbReference type="GO" id="GO:0008941">
    <property type="term" value="F:nitric oxide dioxygenase NAD(P)H activity"/>
    <property type="evidence" value="ECO:0007669"/>
    <property type="project" value="UniProtKB-EC"/>
</dbReference>
<comment type="cofactor">
    <cofactor evidence="2">
        <name>FAD</name>
        <dbReference type="ChEBI" id="CHEBI:57692"/>
    </cofactor>
</comment>
<dbReference type="PRINTS" id="PR00410">
    <property type="entry name" value="PHEHYDRXLASE"/>
</dbReference>
<dbReference type="EC" id="1.14.12.17" evidence="4"/>
<dbReference type="PROSITE" id="PS51384">
    <property type="entry name" value="FAD_FR"/>
    <property type="match status" value="1"/>
</dbReference>
<evidence type="ECO:0000313" key="16">
    <source>
        <dbReference type="Proteomes" id="UP000237846"/>
    </source>
</evidence>